<accession>W1NUX1</accession>
<dbReference type="Proteomes" id="UP000017836">
    <property type="component" value="Unassembled WGS sequence"/>
</dbReference>
<dbReference type="eggNOG" id="ENOG502QS7W">
    <property type="taxonomic scope" value="Eukaryota"/>
</dbReference>
<evidence type="ECO:0000259" key="1">
    <source>
        <dbReference type="PROSITE" id="PS51499"/>
    </source>
</evidence>
<dbReference type="Pfam" id="PF05634">
    <property type="entry name" value="APO_RNA-bind"/>
    <property type="match status" value="2"/>
</dbReference>
<dbReference type="PANTHER" id="PTHR10388">
    <property type="entry name" value="EUKARYOTIC TRANSLATION INITIATION FACTOR SUI1"/>
    <property type="match status" value="1"/>
</dbReference>
<name>W1NUX1_AMBTC</name>
<feature type="domain" description="APO" evidence="1">
    <location>
        <begin position="83"/>
        <end position="168"/>
    </location>
</feature>
<reference evidence="3" key="1">
    <citation type="journal article" date="2013" name="Science">
        <title>The Amborella genome and the evolution of flowering plants.</title>
        <authorList>
            <consortium name="Amborella Genome Project"/>
        </authorList>
    </citation>
    <scope>NUCLEOTIDE SEQUENCE [LARGE SCALE GENOMIC DNA]</scope>
</reference>
<protein>
    <recommendedName>
        <fullName evidence="1">APO domain-containing protein</fullName>
    </recommendedName>
</protein>
<dbReference type="HOGENOM" id="CLU_033199_1_0_1"/>
<dbReference type="KEGG" id="atr:18427436"/>
<sequence>MAWKQRVQVHVSGKLYNCLIPSRCYKSKAEWQKLRPMILERLRSRAKDYPVRNMVPVANDVLKARGEVVDGVSTLIKFIPVKACKFCSEVYVGEEGHQIRTCCGYRRGAKKQLHRWINGGFEHILVPVDAYHLRTMFQDVIKHDERFDYERIPAVLELCDQAGASISSAHDNHSMSSNGLNHSHSHSHSGDGLSLIIEQCNQTVADISKTLHNFSSKESSHDLHHSNGSSSVKSFGDLVGLPEELQSIAQRTLDAWERMRLGIKKLMLVYPVKVCKYCGEVHVGPSGHKVRLCGLFRHEPWRGGHFWKKADLDDLVPPQVVWHRRPQDPCVLLDNGRSFYGHAPAVVELCAQGGATVPTKYFCMMKNNGLVPR</sequence>
<dbReference type="InterPro" id="IPR023342">
    <property type="entry name" value="APO_dom"/>
</dbReference>
<dbReference type="Gramene" id="ERM99402">
    <property type="protein sequence ID" value="ERM99402"/>
    <property type="gene ID" value="AMTR_s00131p00039570"/>
</dbReference>
<proteinExistence type="predicted"/>
<keyword evidence="3" id="KW-1185">Reference proteome</keyword>
<dbReference type="EMBL" id="KI395019">
    <property type="protein sequence ID" value="ERM99402.1"/>
    <property type="molecule type" value="Genomic_DNA"/>
</dbReference>
<feature type="domain" description="APO" evidence="1">
    <location>
        <begin position="274"/>
        <end position="359"/>
    </location>
</feature>
<dbReference type="PROSITE" id="PS51499">
    <property type="entry name" value="APO"/>
    <property type="match status" value="2"/>
</dbReference>
<evidence type="ECO:0000313" key="3">
    <source>
        <dbReference type="Proteomes" id="UP000017836"/>
    </source>
</evidence>
<evidence type="ECO:0000313" key="2">
    <source>
        <dbReference type="EMBL" id="ERM99402.1"/>
    </source>
</evidence>
<dbReference type="OrthoDB" id="1898723at2759"/>
<organism evidence="2 3">
    <name type="scientific">Amborella trichopoda</name>
    <dbReference type="NCBI Taxonomy" id="13333"/>
    <lineage>
        <taxon>Eukaryota</taxon>
        <taxon>Viridiplantae</taxon>
        <taxon>Streptophyta</taxon>
        <taxon>Embryophyta</taxon>
        <taxon>Tracheophyta</taxon>
        <taxon>Spermatophyta</taxon>
        <taxon>Magnoliopsida</taxon>
        <taxon>Amborellales</taxon>
        <taxon>Amborellaceae</taxon>
        <taxon>Amborella</taxon>
    </lineage>
</organism>
<dbReference type="STRING" id="13333.W1NUX1"/>
<dbReference type="AlphaFoldDB" id="W1NUX1"/>
<gene>
    <name evidence="2" type="ORF">AMTR_s00131p00039570</name>
</gene>
<dbReference type="OMA" id="GYKHRAK"/>
<dbReference type="GO" id="GO:0003723">
    <property type="term" value="F:RNA binding"/>
    <property type="evidence" value="ECO:0000318"/>
    <property type="project" value="GO_Central"/>
</dbReference>